<accession>A0ABD3N6R1</accession>
<protein>
    <submittedName>
        <fullName evidence="2">Uncharacterized protein</fullName>
    </submittedName>
</protein>
<evidence type="ECO:0000313" key="3">
    <source>
        <dbReference type="Proteomes" id="UP001530315"/>
    </source>
</evidence>
<feature type="compositionally biased region" description="Polar residues" evidence="1">
    <location>
        <begin position="1"/>
        <end position="11"/>
    </location>
</feature>
<dbReference type="EMBL" id="JALLAZ020001642">
    <property type="protein sequence ID" value="KAL3769956.1"/>
    <property type="molecule type" value="Genomic_DNA"/>
</dbReference>
<keyword evidence="3" id="KW-1185">Reference proteome</keyword>
<evidence type="ECO:0000313" key="2">
    <source>
        <dbReference type="EMBL" id="KAL3769956.1"/>
    </source>
</evidence>
<evidence type="ECO:0000256" key="1">
    <source>
        <dbReference type="SAM" id="MobiDB-lite"/>
    </source>
</evidence>
<dbReference type="AlphaFoldDB" id="A0ABD3N6R1"/>
<organism evidence="2 3">
    <name type="scientific">Stephanodiscus triporus</name>
    <dbReference type="NCBI Taxonomy" id="2934178"/>
    <lineage>
        <taxon>Eukaryota</taxon>
        <taxon>Sar</taxon>
        <taxon>Stramenopiles</taxon>
        <taxon>Ochrophyta</taxon>
        <taxon>Bacillariophyta</taxon>
        <taxon>Coscinodiscophyceae</taxon>
        <taxon>Thalassiosirophycidae</taxon>
        <taxon>Stephanodiscales</taxon>
        <taxon>Stephanodiscaceae</taxon>
        <taxon>Stephanodiscus</taxon>
    </lineage>
</organism>
<sequence length="248" mass="27942">MFSYRYQTMSPSFFHGDPWNSSSYGLRRRQAELARRERATMTTKTEDRAREEAAEYERGRRRPDEGSMTREGCQSALGGTMYSSEKGGRGGEAGRTTTRRQRGAVATLPAGAIVRGPDGKLHGVVGHARPEGVISDGIAREATEDNNDQNPDGKCDDASTSESTDDRSDDAQEARRREDRPLDDIPSFHVRTVETMPRKCASSPREEFIVEDVPCEEDDELRELRSIWRNRLPSPDQWIEPIESLCCR</sequence>
<dbReference type="Proteomes" id="UP001530315">
    <property type="component" value="Unassembled WGS sequence"/>
</dbReference>
<gene>
    <name evidence="2" type="ORF">ACHAW5_010030</name>
</gene>
<name>A0ABD3N6R1_9STRA</name>
<proteinExistence type="predicted"/>
<feature type="compositionally biased region" description="Basic and acidic residues" evidence="1">
    <location>
        <begin position="29"/>
        <end position="68"/>
    </location>
</feature>
<feature type="compositionally biased region" description="Basic and acidic residues" evidence="1">
    <location>
        <begin position="164"/>
        <end position="183"/>
    </location>
</feature>
<reference evidence="2 3" key="1">
    <citation type="submission" date="2024-10" db="EMBL/GenBank/DDBJ databases">
        <title>Updated reference genomes for cyclostephanoid diatoms.</title>
        <authorList>
            <person name="Roberts W.R."/>
            <person name="Alverson A.J."/>
        </authorList>
    </citation>
    <scope>NUCLEOTIDE SEQUENCE [LARGE SCALE GENOMIC DNA]</scope>
    <source>
        <strain evidence="2 3">AJA276-08</strain>
    </source>
</reference>
<comment type="caution">
    <text evidence="2">The sequence shown here is derived from an EMBL/GenBank/DDBJ whole genome shotgun (WGS) entry which is preliminary data.</text>
</comment>
<feature type="region of interest" description="Disordered" evidence="1">
    <location>
        <begin position="1"/>
        <end position="187"/>
    </location>
</feature>